<proteinExistence type="predicted"/>
<organism evidence="1 2">
    <name type="scientific">Lophiostoma macrostomum CBS 122681</name>
    <dbReference type="NCBI Taxonomy" id="1314788"/>
    <lineage>
        <taxon>Eukaryota</taxon>
        <taxon>Fungi</taxon>
        <taxon>Dikarya</taxon>
        <taxon>Ascomycota</taxon>
        <taxon>Pezizomycotina</taxon>
        <taxon>Dothideomycetes</taxon>
        <taxon>Pleosporomycetidae</taxon>
        <taxon>Pleosporales</taxon>
        <taxon>Lophiostomataceae</taxon>
        <taxon>Lophiostoma</taxon>
    </lineage>
</organism>
<dbReference type="EMBL" id="MU004376">
    <property type="protein sequence ID" value="KAF2653737.1"/>
    <property type="molecule type" value="Genomic_DNA"/>
</dbReference>
<dbReference type="Proteomes" id="UP000799324">
    <property type="component" value="Unassembled WGS sequence"/>
</dbReference>
<accession>A0A6A6T350</accession>
<gene>
    <name evidence="1" type="ORF">K491DRAFT_503449</name>
</gene>
<evidence type="ECO:0000313" key="1">
    <source>
        <dbReference type="EMBL" id="KAF2653737.1"/>
    </source>
</evidence>
<protein>
    <submittedName>
        <fullName evidence="1">Uncharacterized protein</fullName>
    </submittedName>
</protein>
<keyword evidence="2" id="KW-1185">Reference proteome</keyword>
<name>A0A6A6T350_9PLEO</name>
<evidence type="ECO:0000313" key="2">
    <source>
        <dbReference type="Proteomes" id="UP000799324"/>
    </source>
</evidence>
<reference evidence="1" key="1">
    <citation type="journal article" date="2020" name="Stud. Mycol.">
        <title>101 Dothideomycetes genomes: a test case for predicting lifestyles and emergence of pathogens.</title>
        <authorList>
            <person name="Haridas S."/>
            <person name="Albert R."/>
            <person name="Binder M."/>
            <person name="Bloem J."/>
            <person name="Labutti K."/>
            <person name="Salamov A."/>
            <person name="Andreopoulos B."/>
            <person name="Baker S."/>
            <person name="Barry K."/>
            <person name="Bills G."/>
            <person name="Bluhm B."/>
            <person name="Cannon C."/>
            <person name="Castanera R."/>
            <person name="Culley D."/>
            <person name="Daum C."/>
            <person name="Ezra D."/>
            <person name="Gonzalez J."/>
            <person name="Henrissat B."/>
            <person name="Kuo A."/>
            <person name="Liang C."/>
            <person name="Lipzen A."/>
            <person name="Lutzoni F."/>
            <person name="Magnuson J."/>
            <person name="Mondo S."/>
            <person name="Nolan M."/>
            <person name="Ohm R."/>
            <person name="Pangilinan J."/>
            <person name="Park H.-J."/>
            <person name="Ramirez L."/>
            <person name="Alfaro M."/>
            <person name="Sun H."/>
            <person name="Tritt A."/>
            <person name="Yoshinaga Y."/>
            <person name="Zwiers L.-H."/>
            <person name="Turgeon B."/>
            <person name="Goodwin S."/>
            <person name="Spatafora J."/>
            <person name="Crous P."/>
            <person name="Grigoriev I."/>
        </authorList>
    </citation>
    <scope>NUCLEOTIDE SEQUENCE</scope>
    <source>
        <strain evidence="1">CBS 122681</strain>
    </source>
</reference>
<sequence length="150" mass="17147">MFLRSGSRWCSLFDHDHTSIVLLSLQDWDTVPLLSSTKNARHHRQQQIDSVSLTTTWLLLDGFECSSLRLQLQSPKNPLQSIRDRVPRDGAQADSNKVFRRILCYTRGRLRVVARGNGIQDRTVTSSPGRQQFQDQFRCSFQQVFAAIGA</sequence>
<dbReference type="AlphaFoldDB" id="A0A6A6T350"/>